<dbReference type="AlphaFoldDB" id="A0A329M8G9"/>
<proteinExistence type="predicted"/>
<evidence type="ECO:0000313" key="2">
    <source>
        <dbReference type="Proteomes" id="UP000250369"/>
    </source>
</evidence>
<name>A0A329M8G9_9BACL</name>
<dbReference type="EMBL" id="QMFB01000030">
    <property type="protein sequence ID" value="RAV13317.1"/>
    <property type="molecule type" value="Genomic_DNA"/>
</dbReference>
<reference evidence="1 2" key="1">
    <citation type="journal article" date="2009" name="Int. J. Syst. Evol. Microbiol.">
        <title>Paenibacillus contaminans sp. nov., isolated from a contaminated laboratory plate.</title>
        <authorList>
            <person name="Chou J.H."/>
            <person name="Lee J.H."/>
            <person name="Lin M.C."/>
            <person name="Chang P.S."/>
            <person name="Arun A.B."/>
            <person name="Young C.C."/>
            <person name="Chen W.M."/>
        </authorList>
    </citation>
    <scope>NUCLEOTIDE SEQUENCE [LARGE SCALE GENOMIC DNA]</scope>
    <source>
        <strain evidence="1 2">CKOBP-6</strain>
    </source>
</reference>
<organism evidence="1 2">
    <name type="scientific">Paenibacillus contaminans</name>
    <dbReference type="NCBI Taxonomy" id="450362"/>
    <lineage>
        <taxon>Bacteria</taxon>
        <taxon>Bacillati</taxon>
        <taxon>Bacillota</taxon>
        <taxon>Bacilli</taxon>
        <taxon>Bacillales</taxon>
        <taxon>Paenibacillaceae</taxon>
        <taxon>Paenibacillus</taxon>
    </lineage>
</organism>
<dbReference type="Proteomes" id="UP000250369">
    <property type="component" value="Unassembled WGS sequence"/>
</dbReference>
<keyword evidence="2" id="KW-1185">Reference proteome</keyword>
<protein>
    <submittedName>
        <fullName evidence="1">Uncharacterized protein</fullName>
    </submittedName>
</protein>
<sequence length="103" mass="12614">MKGVEDSCILCNTIYMKNRIHLLLLQDFLQMYMKYHTHLIHLQNFPRMYMKYRIHLLHPRMNIKNTKYWHDQQEIEQSSRYTSCFSNKFSTTIRRTEHQGGTS</sequence>
<comment type="caution">
    <text evidence="1">The sequence shown here is derived from an EMBL/GenBank/DDBJ whole genome shotgun (WGS) entry which is preliminary data.</text>
</comment>
<accession>A0A329M8G9</accession>
<gene>
    <name evidence="1" type="ORF">DQG23_33460</name>
</gene>
<evidence type="ECO:0000313" key="1">
    <source>
        <dbReference type="EMBL" id="RAV13317.1"/>
    </source>
</evidence>